<evidence type="ECO:0000313" key="3">
    <source>
        <dbReference type="Proteomes" id="UP001463665"/>
    </source>
</evidence>
<dbReference type="PROSITE" id="PS50215">
    <property type="entry name" value="ADAM_MEPRO"/>
    <property type="match status" value="1"/>
</dbReference>
<gene>
    <name evidence="2" type="ORF">AAFP95_20580</name>
</gene>
<dbReference type="AlphaFoldDB" id="A0AAU6WNR7"/>
<dbReference type="GO" id="GO:0006509">
    <property type="term" value="P:membrane protein ectodomain proteolysis"/>
    <property type="evidence" value="ECO:0007669"/>
    <property type="project" value="TreeGrafter"/>
</dbReference>
<name>A0AAU6WNR7_9FLAO</name>
<dbReference type="RefSeq" id="WP_345766327.1">
    <property type="nucleotide sequence ID" value="NZ_CP154834.1"/>
</dbReference>
<dbReference type="EMBL" id="CP154834">
    <property type="protein sequence ID" value="XAO74036.1"/>
    <property type="molecule type" value="Genomic_DNA"/>
</dbReference>
<dbReference type="Gene3D" id="3.40.390.10">
    <property type="entry name" value="Collagenase (Catalytic Domain)"/>
    <property type="match status" value="1"/>
</dbReference>
<dbReference type="SUPFAM" id="SSF55486">
    <property type="entry name" value="Metalloproteases ('zincins'), catalytic domain"/>
    <property type="match status" value="1"/>
</dbReference>
<evidence type="ECO:0000313" key="2">
    <source>
        <dbReference type="EMBL" id="XAO74036.1"/>
    </source>
</evidence>
<dbReference type="InterPro" id="IPR001590">
    <property type="entry name" value="Peptidase_M12B"/>
</dbReference>
<evidence type="ECO:0000259" key="1">
    <source>
        <dbReference type="PROSITE" id="PS50215"/>
    </source>
</evidence>
<reference evidence="2 3" key="1">
    <citation type="submission" date="2024-04" db="EMBL/GenBank/DDBJ databases">
        <title>Genome sequencing and assembly of rice foliar adapted Chryseobacterium endophyticum OsEnb-ALM-A6.</title>
        <authorList>
            <person name="Kumar S."/>
            <person name="Javed M."/>
            <person name="Chouhan V."/>
            <person name="Charishma K."/>
            <person name="Patel A."/>
            <person name="Kumar M."/>
            <person name="Sahu K.P."/>
            <person name="Kumar A."/>
        </authorList>
    </citation>
    <scope>NUCLEOTIDE SEQUENCE [LARGE SCALE GENOMIC DNA]</scope>
    <source>
        <strain evidence="2 3">OsEnb-ALM-A6</strain>
    </source>
</reference>
<sequence>MDSYHALKMTFVQYDLFERNPRSPRGEDYRKAATDLTVLRLHPESLKKMLQEKPDFIEFSFPFKTDSTVTLELYRYQPFSAGFRLILDGSETLPYTSGLYYRGIIKGNNRSVAAFSFFRDQVMGVASSPEQGNIILGKTGNSSDFVSYSEGTLTGKNPFTCATDELPVNRLPKILTENAAGAPSDKADKYVAIYYEVCYKPYRNNGSDPYATGDWLSGIHNNIATLFANDGIRIFLNEINIWTSPDPYTGNPAGNLDAFRNNRTYFNGQLGVLINSPSSSSIAYLGSLCTPFHHAYAAVDQTYNQVPVYSWSISAATHEIGHSFGSPHTHACVWNGDNTPIDGCGPAAGYSEGCTGPVPSAGGTIMSYCHLLSVGTNLSLGFGPQPAALMKSNINGAICLGTNCNTACLSTTTFAPNIASLSGNIDSCTTWETRHPSSGIPRISKRSIQESP</sequence>
<feature type="domain" description="Peptidase M12B" evidence="1">
    <location>
        <begin position="189"/>
        <end position="369"/>
    </location>
</feature>
<dbReference type="GO" id="GO:0004222">
    <property type="term" value="F:metalloendopeptidase activity"/>
    <property type="evidence" value="ECO:0007669"/>
    <property type="project" value="InterPro"/>
</dbReference>
<dbReference type="InterPro" id="IPR024079">
    <property type="entry name" value="MetalloPept_cat_dom_sf"/>
</dbReference>
<accession>A0AAU6WNR7</accession>
<dbReference type="Pfam" id="PF13688">
    <property type="entry name" value="Reprolysin_5"/>
    <property type="match status" value="1"/>
</dbReference>
<dbReference type="Proteomes" id="UP001463665">
    <property type="component" value="Chromosome"/>
</dbReference>
<proteinExistence type="predicted"/>
<keyword evidence="3" id="KW-1185">Reference proteome</keyword>
<protein>
    <submittedName>
        <fullName evidence="2">M12 family metallo-peptidase</fullName>
    </submittedName>
</protein>
<dbReference type="PANTHER" id="PTHR11905">
    <property type="entry name" value="ADAM A DISINTEGRIN AND METALLOPROTEASE DOMAIN"/>
    <property type="match status" value="1"/>
</dbReference>
<dbReference type="PANTHER" id="PTHR11905:SF159">
    <property type="entry name" value="ADAM METALLOPROTEASE"/>
    <property type="match status" value="1"/>
</dbReference>
<organism evidence="2 3">
    <name type="scientific">Chryseobacterium endophyticum</name>
    <dbReference type="NCBI Taxonomy" id="1854762"/>
    <lineage>
        <taxon>Bacteria</taxon>
        <taxon>Pseudomonadati</taxon>
        <taxon>Bacteroidota</taxon>
        <taxon>Flavobacteriia</taxon>
        <taxon>Flavobacteriales</taxon>
        <taxon>Weeksellaceae</taxon>
        <taxon>Chryseobacterium group</taxon>
        <taxon>Chryseobacterium</taxon>
    </lineage>
</organism>